<feature type="transmembrane region" description="Helical" evidence="2">
    <location>
        <begin position="606"/>
        <end position="628"/>
    </location>
</feature>
<dbReference type="Pfam" id="PF09822">
    <property type="entry name" value="ABC_transp_aux"/>
    <property type="match status" value="1"/>
</dbReference>
<accession>A0A420WG92</accession>
<feature type="domain" description="DUF7088" evidence="4">
    <location>
        <begin position="48"/>
        <end position="148"/>
    </location>
</feature>
<evidence type="ECO:0000313" key="6">
    <source>
        <dbReference type="Proteomes" id="UP000277424"/>
    </source>
</evidence>
<dbReference type="Proteomes" id="UP000277424">
    <property type="component" value="Unassembled WGS sequence"/>
</dbReference>
<evidence type="ECO:0000313" key="5">
    <source>
        <dbReference type="EMBL" id="RKQ69979.1"/>
    </source>
</evidence>
<keyword evidence="2" id="KW-0812">Transmembrane</keyword>
<evidence type="ECO:0000259" key="4">
    <source>
        <dbReference type="Pfam" id="PF23357"/>
    </source>
</evidence>
<dbReference type="Pfam" id="PF23357">
    <property type="entry name" value="DUF7088"/>
    <property type="match status" value="1"/>
</dbReference>
<evidence type="ECO:0000256" key="2">
    <source>
        <dbReference type="SAM" id="Phobius"/>
    </source>
</evidence>
<organism evidence="5 6">
    <name type="scientific">Oceanibaculum indicum</name>
    <dbReference type="NCBI Taxonomy" id="526216"/>
    <lineage>
        <taxon>Bacteria</taxon>
        <taxon>Pseudomonadati</taxon>
        <taxon>Pseudomonadota</taxon>
        <taxon>Alphaproteobacteria</taxon>
        <taxon>Rhodospirillales</taxon>
        <taxon>Oceanibaculaceae</taxon>
        <taxon>Oceanibaculum</taxon>
    </lineage>
</organism>
<protein>
    <submittedName>
        <fullName evidence="5">ABC-type uncharacterized transport system involved in gliding motility auxiliary subunit</fullName>
    </submittedName>
</protein>
<evidence type="ECO:0000256" key="1">
    <source>
        <dbReference type="SAM" id="Coils"/>
    </source>
</evidence>
<dbReference type="InterPro" id="IPR055396">
    <property type="entry name" value="DUF7088"/>
</dbReference>
<keyword evidence="1" id="KW-0175">Coiled coil</keyword>
<sequence>MAKTPQTRSSLVRPSYAWLSLALVALLFVAVNVYSSVTFTSARLDLTEDRLYTLSSGTRETLSKIEEPITLRFFFSERLGRELPAYAAYGQRVRNLLQEYANLAGGKIQLEIFDPEPFSTVEDRAVSFGLQGVPIDQSGEQVYFGLVGTNLTDDEQVIPFFQPERERFLEYDLTRIVNNLANPERKVVGMISGLPLEGRFMPGGQVAPPWTILQQMRQVFQVRTIGTAIDRVAPDVDVLFVVHPKNLPEKTLYAIDQFMMAGGRALFFVDPYSEADATIPDPSGMPKLDTASALPALFDKWGVTVSQGEVVGDRRAARRVNAGAGSQVVPVDFVVWLNLQRGNINQDLPVTGELQRLSMASAGAVGLAEGAGLTMTPLITTSPESMMIPVDRLRPRPDPQGLLRDYKPGGEAKVLAARFQGRLATAFPDGRPVPEGESEAPKDLPEFRTESQGEAMFAVIADTDLLDDRFWVQVQDFFGQQVVTPFANNGDFVMNLLESLSGSSAMVDLRGRGMIARPFTVIEEMRREADQRFRAQEEALQERLQASLARLEELRSKDAPGGGAILTNAQRAEIAKIQEDILEARRELRTVQRSLREDIDALQTRLLFLNIGLVPLLVVLAAILVGLARAARRRRGAISATPSGKGASA</sequence>
<evidence type="ECO:0000259" key="3">
    <source>
        <dbReference type="Pfam" id="PF09822"/>
    </source>
</evidence>
<dbReference type="AlphaFoldDB" id="A0A420WG92"/>
<reference evidence="5 6" key="1">
    <citation type="submission" date="2018-10" db="EMBL/GenBank/DDBJ databases">
        <title>Comparative analysis of microorganisms from saline springs in Andes Mountain Range, Colombia.</title>
        <authorList>
            <person name="Rubin E."/>
        </authorList>
    </citation>
    <scope>NUCLEOTIDE SEQUENCE [LARGE SCALE GENOMIC DNA]</scope>
    <source>
        <strain evidence="5 6">USBA 36</strain>
    </source>
</reference>
<dbReference type="OrthoDB" id="9777219at2"/>
<gene>
    <name evidence="5" type="ORF">BCL74_1914</name>
</gene>
<feature type="coiled-coil region" evidence="1">
    <location>
        <begin position="534"/>
        <end position="605"/>
    </location>
</feature>
<dbReference type="EMBL" id="RBIG01000002">
    <property type="protein sequence ID" value="RKQ69979.1"/>
    <property type="molecule type" value="Genomic_DNA"/>
</dbReference>
<name>A0A420WG92_9PROT</name>
<comment type="caution">
    <text evidence="5">The sequence shown here is derived from an EMBL/GenBank/DDBJ whole genome shotgun (WGS) entry which is preliminary data.</text>
</comment>
<keyword evidence="2" id="KW-1133">Transmembrane helix</keyword>
<proteinExistence type="predicted"/>
<keyword evidence="2" id="KW-0472">Membrane</keyword>
<dbReference type="InterPro" id="IPR019196">
    <property type="entry name" value="ABC_transp_unknown"/>
</dbReference>
<dbReference type="RefSeq" id="WP_121219472.1">
    <property type="nucleotide sequence ID" value="NZ_RBIG01000002.1"/>
</dbReference>
<feature type="domain" description="ABC-type uncharacterised transport system" evidence="3">
    <location>
        <begin position="185"/>
        <end position="495"/>
    </location>
</feature>